<sequence length="1116" mass="127119">MATSTPNVLQIGSTQNIKFSNTDISEYGTQISAQTVNIQCGDGNHTLGSSKVQLTDRINYNWEFKYYRGHLITAHIGGNIVAFTMKNKEGSMVRVADQTNPEKKTLIKNLKGDVKDIAFAYTRPEVILGCIDSEGNILIYNVHERKDSIMCTLLCHICHSELHPTDVNYRLIWCPFVPNDEDDDSDIGDEPDKMFAVLSYNRVGIYNVGVLSKKYSNEFPIDPNENYEGYIEINHVYEITNASFALDGTAVAIASQDGYVKFFQLYMLDNPKQKCLHEWKPHNGKPLSSILFVDNVLEFSPECWKFTITAAKNNSEIKLWSCESWNCLQTLNFYPNPKGKDADLFFNIAIDYTGQFVVISDVSNNGVYVLQLKRGESGNQISATHLYHFLLPAPFLSFHITAAFIKTIPYYYENIDSDVYDDVEYLDDTNELAEIQVFNLKLLIIQPKRYQECCIRFHVEDLLSKNQPIIENVAPLIDLKDDNNEKEESLRKIPVLDDLHNSVNLLIQQQQLETNNPKLTLMTPDDFTSSGKNSKSSSILNSLANENITEDPIDKSNENKLSEFKKSQKDNFASAGSSPSREVQEILSLNNSATGYPTQEYFNNLASLEVEDEQEHPQKDYSAPSENTLLYPTNEPMNWSKIPIVKNSDVMKKMSDTNELSNQDLETVYIRINTLENMIREQNAIMQQLHQDMKSLNQKVGCCTKNVDKTELVKELDVAMSKQHLQIAQMLENLIQLQKTKDREMQETLLTSIAQMLNKSFIDKVQHTLQHEITHSVLPMLHQMVDSYRHQIDTHYTHKFASIDAIVKENFVKVISSKSLTESITVSVANLIAPTLEKCYRDIIAKSLIPSWERVCSQMFQQINETFTKGTKEYTASVEAYMERQRKVQDKGKDLITQMQTVSDNMKGNSDKLSDIVSSELHKQFNALFKNTQDKLVHSLKEALSSEIKQGFKNQATVLEEGVINAVRSRAVTPAPHADSHLLTISHIQQALTKRNYDEAFQLALSAENLNFVIFVCERVDVNQVFSERCILSQSVLLALIQQLSMELHKTTEIKLSFIRAAFLALSPDVPQTKHFVPNVLRDLARQLTLFMQTNPPLKQMTDARLRYIQHILRSG</sequence>
<dbReference type="GO" id="GO:0031087">
    <property type="term" value="P:deadenylation-independent decapping of nuclear-transcribed mRNA"/>
    <property type="evidence" value="ECO:0007669"/>
    <property type="project" value="InterPro"/>
</dbReference>
<dbReference type="InterPro" id="IPR045152">
    <property type="entry name" value="EDC4-like"/>
</dbReference>
<comment type="subcellular location">
    <subcellularLocation>
        <location evidence="1">Cytoplasm</location>
        <location evidence="1">P-body</location>
    </subcellularLocation>
</comment>
<dbReference type="SUPFAM" id="SSF50978">
    <property type="entry name" value="WD40 repeat-like"/>
    <property type="match status" value="1"/>
</dbReference>
<comment type="similarity">
    <text evidence="2">Belongs to the WD repeat EDC4 family.</text>
</comment>
<dbReference type="InterPro" id="IPR032401">
    <property type="entry name" value="EDC4_WD40"/>
</dbReference>
<evidence type="ECO:0000256" key="5">
    <source>
        <dbReference type="ARBA" id="ARBA00022737"/>
    </source>
</evidence>
<dbReference type="Pfam" id="PF16529">
    <property type="entry name" value="Ge1_WD40"/>
    <property type="match status" value="1"/>
</dbReference>
<keyword evidence="4" id="KW-0853">WD repeat</keyword>
<evidence type="ECO:0000256" key="3">
    <source>
        <dbReference type="ARBA" id="ARBA00022490"/>
    </source>
</evidence>
<evidence type="ECO:0000256" key="4">
    <source>
        <dbReference type="ARBA" id="ARBA00022574"/>
    </source>
</evidence>
<evidence type="ECO:0000256" key="2">
    <source>
        <dbReference type="ARBA" id="ARBA00009639"/>
    </source>
</evidence>
<evidence type="ECO:0000256" key="8">
    <source>
        <dbReference type="SAM" id="MobiDB-lite"/>
    </source>
</evidence>
<feature type="domain" description="Enhancer of mRNA-decapping protein 4 WD40 repeat region" evidence="9">
    <location>
        <begin position="48"/>
        <end position="375"/>
    </location>
</feature>
<dbReference type="Gene3D" id="6.10.140.270">
    <property type="match status" value="1"/>
</dbReference>
<keyword evidence="12" id="KW-1185">Reference proteome</keyword>
<protein>
    <recommendedName>
        <fullName evidence="13">Enhancer of mRNA-decapping protein 4</fullName>
    </recommendedName>
</protein>
<dbReference type="GO" id="GO:0000932">
    <property type="term" value="C:P-body"/>
    <property type="evidence" value="ECO:0007669"/>
    <property type="project" value="UniProtKB-SubCell"/>
</dbReference>
<dbReference type="Pfam" id="PF21289">
    <property type="entry name" value="EDC4_C"/>
    <property type="match status" value="1"/>
</dbReference>
<keyword evidence="6 7" id="KW-0175">Coiled coil</keyword>
<evidence type="ECO:0000256" key="7">
    <source>
        <dbReference type="SAM" id="Coils"/>
    </source>
</evidence>
<dbReference type="Gene3D" id="2.130.10.10">
    <property type="entry name" value="YVTN repeat-like/Quinoprotein amine dehydrogenase"/>
    <property type="match status" value="1"/>
</dbReference>
<feature type="coiled-coil region" evidence="7">
    <location>
        <begin position="672"/>
        <end position="699"/>
    </location>
</feature>
<dbReference type="EMBL" id="JAACXV010014323">
    <property type="protein sequence ID" value="KAF7268427.1"/>
    <property type="molecule type" value="Genomic_DNA"/>
</dbReference>
<evidence type="ECO:0000259" key="9">
    <source>
        <dbReference type="Pfam" id="PF16529"/>
    </source>
</evidence>
<reference evidence="11" key="1">
    <citation type="submission" date="2020-08" db="EMBL/GenBank/DDBJ databases">
        <title>Genome sequencing and assembly of the red palm weevil Rhynchophorus ferrugineus.</title>
        <authorList>
            <person name="Dias G.B."/>
            <person name="Bergman C.M."/>
            <person name="Manee M."/>
        </authorList>
    </citation>
    <scope>NUCLEOTIDE SEQUENCE</scope>
    <source>
        <strain evidence="11">AA-2017</strain>
        <tissue evidence="11">Whole larva</tissue>
    </source>
</reference>
<dbReference type="Proteomes" id="UP000625711">
    <property type="component" value="Unassembled WGS sequence"/>
</dbReference>
<organism evidence="11 12">
    <name type="scientific">Rhynchophorus ferrugineus</name>
    <name type="common">Red palm weevil</name>
    <name type="synonym">Curculio ferrugineus</name>
    <dbReference type="NCBI Taxonomy" id="354439"/>
    <lineage>
        <taxon>Eukaryota</taxon>
        <taxon>Metazoa</taxon>
        <taxon>Ecdysozoa</taxon>
        <taxon>Arthropoda</taxon>
        <taxon>Hexapoda</taxon>
        <taxon>Insecta</taxon>
        <taxon>Pterygota</taxon>
        <taxon>Neoptera</taxon>
        <taxon>Endopterygota</taxon>
        <taxon>Coleoptera</taxon>
        <taxon>Polyphaga</taxon>
        <taxon>Cucujiformia</taxon>
        <taxon>Curculionidae</taxon>
        <taxon>Dryophthorinae</taxon>
        <taxon>Rhynchophorus</taxon>
    </lineage>
</organism>
<name>A0A834HTE0_RHYFE</name>
<dbReference type="InterPro" id="IPR049404">
    <property type="entry name" value="EDC4_C"/>
</dbReference>
<dbReference type="AlphaFoldDB" id="A0A834HTE0"/>
<dbReference type="InterPro" id="IPR036322">
    <property type="entry name" value="WD40_repeat_dom_sf"/>
</dbReference>
<gene>
    <name evidence="11" type="ORF">GWI33_018437</name>
</gene>
<evidence type="ECO:0008006" key="13">
    <source>
        <dbReference type="Google" id="ProtNLM"/>
    </source>
</evidence>
<keyword evidence="3" id="KW-0963">Cytoplasm</keyword>
<accession>A0A834HTE0</accession>
<dbReference type="Gene3D" id="1.10.220.100">
    <property type="entry name" value="conserved c-terminal region of ge- 1"/>
    <property type="match status" value="1"/>
</dbReference>
<feature type="domain" description="Enhancer of mRNA-decapping protein 4 C-terminal" evidence="10">
    <location>
        <begin position="988"/>
        <end position="1106"/>
    </location>
</feature>
<evidence type="ECO:0000313" key="11">
    <source>
        <dbReference type="EMBL" id="KAF7268427.1"/>
    </source>
</evidence>
<comment type="caution">
    <text evidence="11">The sequence shown here is derived from an EMBL/GenBank/DDBJ whole genome shotgun (WGS) entry which is preliminary data.</text>
</comment>
<evidence type="ECO:0000259" key="10">
    <source>
        <dbReference type="Pfam" id="PF21289"/>
    </source>
</evidence>
<dbReference type="InterPro" id="IPR044938">
    <property type="entry name" value="EDC4_C_sf"/>
</dbReference>
<keyword evidence="5" id="KW-0677">Repeat</keyword>
<evidence type="ECO:0000313" key="12">
    <source>
        <dbReference type="Proteomes" id="UP000625711"/>
    </source>
</evidence>
<dbReference type="InterPro" id="IPR015943">
    <property type="entry name" value="WD40/YVTN_repeat-like_dom_sf"/>
</dbReference>
<feature type="compositionally biased region" description="Low complexity" evidence="8">
    <location>
        <begin position="529"/>
        <end position="538"/>
    </location>
</feature>
<proteinExistence type="inferred from homology"/>
<dbReference type="OrthoDB" id="21128at2759"/>
<evidence type="ECO:0000256" key="6">
    <source>
        <dbReference type="ARBA" id="ARBA00023054"/>
    </source>
</evidence>
<feature type="region of interest" description="Disordered" evidence="8">
    <location>
        <begin position="516"/>
        <end position="538"/>
    </location>
</feature>
<evidence type="ECO:0000256" key="1">
    <source>
        <dbReference type="ARBA" id="ARBA00004201"/>
    </source>
</evidence>
<dbReference type="PANTHER" id="PTHR15598">
    <property type="entry name" value="ENHANCER OF MRNA-DECAPPING PROTEIN 4"/>
    <property type="match status" value="1"/>
</dbReference>
<dbReference type="PANTHER" id="PTHR15598:SF5">
    <property type="entry name" value="ENHANCER OF MRNA-DECAPPING PROTEIN 4"/>
    <property type="match status" value="1"/>
</dbReference>